<reference evidence="2" key="1">
    <citation type="submission" date="2014-11" db="EMBL/GenBank/DDBJ databases">
        <authorList>
            <person name="Zhu J."/>
            <person name="Qi W."/>
            <person name="Song R."/>
        </authorList>
    </citation>
    <scope>NUCLEOTIDE SEQUENCE</scope>
</reference>
<dbReference type="InterPro" id="IPR029058">
    <property type="entry name" value="AB_hydrolase_fold"/>
</dbReference>
<sequence length="201" mass="22535">MVSLILGTSNDSMSGTFVMMHGMTGTSAKMEPLAKQLAPNGWDIFCPEAKISHPTRGGFAWWLRSEDPTEPLGPNALLEVKNSVLDVISEIPDGPIIVGGFSQGAAIASAMLEYDIQSRIKGLVLLGTKTVRPDELREILPFLKPRKVVWMHGSRDHLVPIEQGIEHIEIFEQADWEVTKLEHEKGHMVFKVWLMVNYFWK</sequence>
<dbReference type="AlphaFoldDB" id="A0A1B1TEH2"/>
<organism evidence="2">
    <name type="scientific">uncultured Poseidoniia archaeon</name>
    <dbReference type="NCBI Taxonomy" id="1697135"/>
    <lineage>
        <taxon>Archaea</taxon>
        <taxon>Methanobacteriati</taxon>
        <taxon>Thermoplasmatota</taxon>
        <taxon>Candidatus Poseidoniia</taxon>
        <taxon>environmental samples</taxon>
    </lineage>
</organism>
<dbReference type="EMBL" id="KP211902">
    <property type="protein sequence ID" value="ANV80690.1"/>
    <property type="molecule type" value="Genomic_DNA"/>
</dbReference>
<dbReference type="InterPro" id="IPR000073">
    <property type="entry name" value="AB_hydrolase_1"/>
</dbReference>
<feature type="domain" description="AB hydrolase-1" evidence="1">
    <location>
        <begin position="16"/>
        <end position="139"/>
    </location>
</feature>
<dbReference type="Pfam" id="PF00561">
    <property type="entry name" value="Abhydrolase_1"/>
    <property type="match status" value="1"/>
</dbReference>
<dbReference type="Gene3D" id="3.40.50.1820">
    <property type="entry name" value="alpha/beta hydrolase"/>
    <property type="match status" value="1"/>
</dbReference>
<dbReference type="SUPFAM" id="SSF53474">
    <property type="entry name" value="alpha/beta-Hydrolases"/>
    <property type="match status" value="1"/>
</dbReference>
<protein>
    <recommendedName>
        <fullName evidence="1">AB hydrolase-1 domain-containing protein</fullName>
    </recommendedName>
</protein>
<evidence type="ECO:0000313" key="2">
    <source>
        <dbReference type="EMBL" id="ANV80690.1"/>
    </source>
</evidence>
<name>A0A1B1TEH2_9ARCH</name>
<reference evidence="2" key="2">
    <citation type="journal article" date="2015" name="ISME J.">
        <title>A new class of marine Euryarchaeota group II from the Mediterranean deep chlorophyll maximum.</title>
        <authorList>
            <person name="Martin-Cuadrado A.B."/>
            <person name="Garcia-Heredia I."/>
            <person name="Molto A.G."/>
            <person name="Lopez-Ubeda R."/>
            <person name="Kimes N."/>
            <person name="Lopez-Garcia P."/>
            <person name="Moreira D."/>
            <person name="Rodriguez-Valera F."/>
        </authorList>
    </citation>
    <scope>NUCLEOTIDE SEQUENCE</scope>
</reference>
<proteinExistence type="predicted"/>
<accession>A0A1B1TEH2</accession>
<evidence type="ECO:0000259" key="1">
    <source>
        <dbReference type="Pfam" id="PF00561"/>
    </source>
</evidence>